<dbReference type="Gene3D" id="3.30.560.10">
    <property type="entry name" value="Glucose Oxidase, domain 3"/>
    <property type="match status" value="1"/>
</dbReference>
<keyword evidence="4" id="KW-0274">FAD</keyword>
<comment type="similarity">
    <text evidence="2">Belongs to the GMC oxidoreductase family.</text>
</comment>
<dbReference type="EMBL" id="JAXOJX010000070">
    <property type="protein sequence ID" value="MDZ5460478.1"/>
    <property type="molecule type" value="Genomic_DNA"/>
</dbReference>
<evidence type="ECO:0000259" key="5">
    <source>
        <dbReference type="PROSITE" id="PS00624"/>
    </source>
</evidence>
<organism evidence="6 7">
    <name type="scientific">Azohydromonas lata</name>
    <dbReference type="NCBI Taxonomy" id="45677"/>
    <lineage>
        <taxon>Bacteria</taxon>
        <taxon>Pseudomonadati</taxon>
        <taxon>Pseudomonadota</taxon>
        <taxon>Betaproteobacteria</taxon>
        <taxon>Burkholderiales</taxon>
        <taxon>Sphaerotilaceae</taxon>
        <taxon>Azohydromonas</taxon>
    </lineage>
</organism>
<proteinExistence type="inferred from homology"/>
<evidence type="ECO:0000256" key="4">
    <source>
        <dbReference type="ARBA" id="ARBA00022827"/>
    </source>
</evidence>
<keyword evidence="7" id="KW-1185">Reference proteome</keyword>
<dbReference type="InterPro" id="IPR000172">
    <property type="entry name" value="GMC_OxRdtase_N"/>
</dbReference>
<dbReference type="RefSeq" id="WP_322467909.1">
    <property type="nucleotide sequence ID" value="NZ_JAXOJX010000070.1"/>
</dbReference>
<dbReference type="InterPro" id="IPR036188">
    <property type="entry name" value="FAD/NAD-bd_sf"/>
</dbReference>
<feature type="domain" description="Glucose-methanol-choline oxidoreductase N-terminal" evidence="5">
    <location>
        <begin position="276"/>
        <end position="290"/>
    </location>
</feature>
<sequence length="603" mass="65632">MSDETSSLYDYIVVGAGTAGCLLANRLSANPARRVLLVEAGGRDNYLWIHIPVGYLYCIGNPRTDWLFHTEADPGLNGRRLRYPRGKVLGGCSSINGMIYMRGQARDYAQWAQDCGDSAWAWEQCLPYFLRHEDHWRGADDMHAAPGLDSSGARAGGEWRVERQRLRWDILDAFARAAQQAGIPATADFNRGNNEGVGYFEVNQRGGVRWNAAKAFLKPARRRPNLHVQTGATVTRVLLERDGDGVQRATGIEMRLGGGSAPLRVRAAREVVLCSGAIGTPALLQHSGIGPAPLLHGLGLEVRHELPGVGGNLQDHLQIRAVFKVRGVRTLNTLAGSLAGKARIGLEYLLKRSGPMSMAPSQLGAFTRSDPSQPWPDLQYHVQPLSLDAFGEPLHAFDAFTASVCNLNPSSRGHVHIVSTDPAQAPSIRANYLSTERDRRIAAESLRLTRRIVGMPALAPYAPQEFRPGVQFQSDEELARLAGDIGTTIFHPVGTCRMGRVDDAMAVVDSRLRLRGVRGLRVADASVMPTITSGNTNSPTLMIAERAAQWIRDATSDDTVNRVNTDVGITGNDYIAPTRSSAAPLAGVVWTEAEETFQNDSIK</sequence>
<dbReference type="PIRSF" id="PIRSF000137">
    <property type="entry name" value="Alcohol_oxidase"/>
    <property type="match status" value="1"/>
</dbReference>
<evidence type="ECO:0000313" key="7">
    <source>
        <dbReference type="Proteomes" id="UP001293718"/>
    </source>
</evidence>
<evidence type="ECO:0000256" key="2">
    <source>
        <dbReference type="ARBA" id="ARBA00010790"/>
    </source>
</evidence>
<dbReference type="PANTHER" id="PTHR11552:SF147">
    <property type="entry name" value="CHOLINE DEHYDROGENASE, MITOCHONDRIAL"/>
    <property type="match status" value="1"/>
</dbReference>
<dbReference type="InterPro" id="IPR007867">
    <property type="entry name" value="GMC_OxRtase_C"/>
</dbReference>
<evidence type="ECO:0000256" key="1">
    <source>
        <dbReference type="ARBA" id="ARBA00001974"/>
    </source>
</evidence>
<dbReference type="Gene3D" id="3.50.50.60">
    <property type="entry name" value="FAD/NAD(P)-binding domain"/>
    <property type="match status" value="1"/>
</dbReference>
<dbReference type="PANTHER" id="PTHR11552">
    <property type="entry name" value="GLUCOSE-METHANOL-CHOLINE GMC OXIDOREDUCTASE"/>
    <property type="match status" value="1"/>
</dbReference>
<accession>A0ABU5INJ8</accession>
<dbReference type="Pfam" id="PF05199">
    <property type="entry name" value="GMC_oxred_C"/>
    <property type="match status" value="1"/>
</dbReference>
<evidence type="ECO:0000256" key="3">
    <source>
        <dbReference type="ARBA" id="ARBA00022630"/>
    </source>
</evidence>
<gene>
    <name evidence="6" type="ORF">SM757_28245</name>
</gene>
<dbReference type="InterPro" id="IPR012132">
    <property type="entry name" value="GMC_OxRdtase"/>
</dbReference>
<dbReference type="Pfam" id="PF00732">
    <property type="entry name" value="GMC_oxred_N"/>
    <property type="match status" value="1"/>
</dbReference>
<comment type="cofactor">
    <cofactor evidence="1">
        <name>FAD</name>
        <dbReference type="ChEBI" id="CHEBI:57692"/>
    </cofactor>
</comment>
<evidence type="ECO:0000313" key="6">
    <source>
        <dbReference type="EMBL" id="MDZ5460478.1"/>
    </source>
</evidence>
<protein>
    <submittedName>
        <fullName evidence="6">GMC family oxidoreductase N-terminal domain-containing protein</fullName>
    </submittedName>
</protein>
<dbReference type="SUPFAM" id="SSF54373">
    <property type="entry name" value="FAD-linked reductases, C-terminal domain"/>
    <property type="match status" value="1"/>
</dbReference>
<reference evidence="6 7" key="1">
    <citation type="submission" date="2023-11" db="EMBL/GenBank/DDBJ databases">
        <title>Draft genome of Azohydromonas lata strain H1 (DSM1123), a polyhydroxyalkanoate producer.</title>
        <authorList>
            <person name="Traversa D."/>
            <person name="D'Addabbo P."/>
            <person name="Pazzani C."/>
            <person name="Manzari C."/>
            <person name="Chiara M."/>
            <person name="Scrascia M."/>
        </authorList>
    </citation>
    <scope>NUCLEOTIDE SEQUENCE [LARGE SCALE GENOMIC DNA]</scope>
    <source>
        <strain evidence="6 7">H1</strain>
    </source>
</reference>
<dbReference type="PROSITE" id="PS00624">
    <property type="entry name" value="GMC_OXRED_2"/>
    <property type="match status" value="1"/>
</dbReference>
<name>A0ABU5INJ8_9BURK</name>
<dbReference type="Proteomes" id="UP001293718">
    <property type="component" value="Unassembled WGS sequence"/>
</dbReference>
<dbReference type="SUPFAM" id="SSF51905">
    <property type="entry name" value="FAD/NAD(P)-binding domain"/>
    <property type="match status" value="1"/>
</dbReference>
<keyword evidence="3" id="KW-0285">Flavoprotein</keyword>
<comment type="caution">
    <text evidence="6">The sequence shown here is derived from an EMBL/GenBank/DDBJ whole genome shotgun (WGS) entry which is preliminary data.</text>
</comment>